<dbReference type="InterPro" id="IPR013320">
    <property type="entry name" value="ConA-like_dom_sf"/>
</dbReference>
<dbReference type="EMBL" id="JADILX010000023">
    <property type="protein sequence ID" value="MBO8485052.1"/>
    <property type="molecule type" value="Genomic_DNA"/>
</dbReference>
<feature type="signal peptide" evidence="1">
    <location>
        <begin position="1"/>
        <end position="22"/>
    </location>
</feature>
<dbReference type="GO" id="GO:0004553">
    <property type="term" value="F:hydrolase activity, hydrolyzing O-glycosyl compounds"/>
    <property type="evidence" value="ECO:0007669"/>
    <property type="project" value="UniProtKB-ARBA"/>
</dbReference>
<reference evidence="3" key="2">
    <citation type="journal article" date="2021" name="PeerJ">
        <title>Extensive microbial diversity within the chicken gut microbiome revealed by metagenomics and culture.</title>
        <authorList>
            <person name="Gilroy R."/>
            <person name="Ravi A."/>
            <person name="Getino M."/>
            <person name="Pursley I."/>
            <person name="Horton D.L."/>
            <person name="Alikhan N.F."/>
            <person name="Baker D."/>
            <person name="Gharbi K."/>
            <person name="Hall N."/>
            <person name="Watson M."/>
            <person name="Adriaenssens E.M."/>
            <person name="Foster-Nyarko E."/>
            <person name="Jarju S."/>
            <person name="Secka A."/>
            <person name="Antonio M."/>
            <person name="Oren A."/>
            <person name="Chaudhuri R.R."/>
            <person name="La Ragione R."/>
            <person name="Hildebrand F."/>
            <person name="Pallen M.J."/>
        </authorList>
    </citation>
    <scope>NUCLEOTIDE SEQUENCE</scope>
    <source>
        <strain evidence="3">B2-16538</strain>
    </source>
</reference>
<evidence type="ECO:0000313" key="4">
    <source>
        <dbReference type="Proteomes" id="UP000823750"/>
    </source>
</evidence>
<dbReference type="InterPro" id="IPR013728">
    <property type="entry name" value="BT_3987-like_N"/>
</dbReference>
<organism evidence="3 4">
    <name type="scientific">Candidatus Cryptobacteroides excrementavium</name>
    <dbReference type="NCBI Taxonomy" id="2840759"/>
    <lineage>
        <taxon>Bacteria</taxon>
        <taxon>Pseudomonadati</taxon>
        <taxon>Bacteroidota</taxon>
        <taxon>Bacteroidia</taxon>
        <taxon>Bacteroidales</taxon>
        <taxon>Candidatus Cryptobacteroides</taxon>
    </lineage>
</organism>
<accession>A0A9D9J336</accession>
<name>A0A9D9J336_9BACT</name>
<evidence type="ECO:0000313" key="3">
    <source>
        <dbReference type="EMBL" id="MBO8485052.1"/>
    </source>
</evidence>
<gene>
    <name evidence="3" type="ORF">IAB78_01325</name>
</gene>
<dbReference type="Gene3D" id="2.60.40.1740">
    <property type="entry name" value="hypothetical protein (bacova_03559)"/>
    <property type="match status" value="1"/>
</dbReference>
<dbReference type="GO" id="GO:0005975">
    <property type="term" value="P:carbohydrate metabolic process"/>
    <property type="evidence" value="ECO:0007669"/>
    <property type="project" value="UniProtKB-ARBA"/>
</dbReference>
<feature type="chain" id="PRO_5038395201" evidence="1">
    <location>
        <begin position="23"/>
        <end position="409"/>
    </location>
</feature>
<sequence length="409" mass="45349">MKKLLNILALSAVALAAFSCNDAEYGVSEEIEAFFVESFDATGIAGLPLLVTDDGATAELTVSLTKKTRTGASFRLVVDQAVLDQYNKENNMVYSVLDEAYYDLGGEITIEPDAYSALPVQIGISPVPNELSGSLLAIPVRLEKVSGDADVTSTTSTYVIVVNTILRSTLPMFNGRPDLTVVWPEGTWTTTEYTFEGKFQIALPYDRDRVFFKNQVDGDDASVNFILTRWEDPQTAPHSGRYDHDGIQYLGRGRTHFNPGEDDAFYIKPDVWQHYAITFDGSTATMYVNGRNAATNTYASGTTTFQHSGWFIQGDDATNHWYGAKIIVTELRIWRTCRTAEQITNNINNTGTPNADLVAYWRLNKESYNEAEGYFEDLSGNGVLLKTSNTTNITWIEDIESTATSTPWP</sequence>
<evidence type="ECO:0000256" key="1">
    <source>
        <dbReference type="SAM" id="SignalP"/>
    </source>
</evidence>
<protein>
    <submittedName>
        <fullName evidence="3">DUF1735 domain-containing protein</fullName>
    </submittedName>
</protein>
<comment type="caution">
    <text evidence="3">The sequence shown here is derived from an EMBL/GenBank/DDBJ whole genome shotgun (WGS) entry which is preliminary data.</text>
</comment>
<dbReference type="Gene3D" id="2.60.120.200">
    <property type="match status" value="1"/>
</dbReference>
<keyword evidence="1" id="KW-0732">Signal</keyword>
<evidence type="ECO:0000259" key="2">
    <source>
        <dbReference type="Pfam" id="PF08522"/>
    </source>
</evidence>
<dbReference type="Pfam" id="PF13385">
    <property type="entry name" value="Laminin_G_3"/>
    <property type="match status" value="1"/>
</dbReference>
<feature type="domain" description="BT-3987-like N-terminal" evidence="2">
    <location>
        <begin position="51"/>
        <end position="148"/>
    </location>
</feature>
<dbReference type="Pfam" id="PF08522">
    <property type="entry name" value="BT_3987-like_N"/>
    <property type="match status" value="1"/>
</dbReference>
<dbReference type="SUPFAM" id="SSF49899">
    <property type="entry name" value="Concanavalin A-like lectins/glucanases"/>
    <property type="match status" value="1"/>
</dbReference>
<dbReference type="PROSITE" id="PS51257">
    <property type="entry name" value="PROKAR_LIPOPROTEIN"/>
    <property type="match status" value="1"/>
</dbReference>
<dbReference type="Proteomes" id="UP000823750">
    <property type="component" value="Unassembled WGS sequence"/>
</dbReference>
<proteinExistence type="predicted"/>
<reference evidence="3" key="1">
    <citation type="submission" date="2020-10" db="EMBL/GenBank/DDBJ databases">
        <authorList>
            <person name="Gilroy R."/>
        </authorList>
    </citation>
    <scope>NUCLEOTIDE SEQUENCE</scope>
    <source>
        <strain evidence="3">B2-16538</strain>
    </source>
</reference>
<dbReference type="AlphaFoldDB" id="A0A9D9J336"/>